<evidence type="ECO:0000313" key="4">
    <source>
        <dbReference type="Proteomes" id="UP000829992"/>
    </source>
</evidence>
<evidence type="ECO:0000256" key="1">
    <source>
        <dbReference type="SAM" id="MobiDB-lite"/>
    </source>
</evidence>
<dbReference type="InterPro" id="IPR036388">
    <property type="entry name" value="WH-like_DNA-bd_sf"/>
</dbReference>
<dbReference type="SUPFAM" id="SSF46785">
    <property type="entry name" value="Winged helix' DNA-binding domain"/>
    <property type="match status" value="1"/>
</dbReference>
<dbReference type="RefSeq" id="WP_249591263.1">
    <property type="nucleotide sequence ID" value="NZ_BAAAQL010000066.1"/>
</dbReference>
<dbReference type="InterPro" id="IPR000835">
    <property type="entry name" value="HTH_MarR-typ"/>
</dbReference>
<feature type="region of interest" description="Disordered" evidence="1">
    <location>
        <begin position="144"/>
        <end position="174"/>
    </location>
</feature>
<protein>
    <submittedName>
        <fullName evidence="3">MarR family winged helix-turn-helix transcriptional regulator</fullName>
    </submittedName>
</protein>
<name>A0ABY4Q3H9_9ACTN</name>
<dbReference type="EMBL" id="CP097289">
    <property type="protein sequence ID" value="UQT59929.1"/>
    <property type="molecule type" value="Genomic_DNA"/>
</dbReference>
<organism evidence="3 4">
    <name type="scientific">Streptomyces durmitorensis</name>
    <dbReference type="NCBI Taxonomy" id="319947"/>
    <lineage>
        <taxon>Bacteria</taxon>
        <taxon>Bacillati</taxon>
        <taxon>Actinomycetota</taxon>
        <taxon>Actinomycetes</taxon>
        <taxon>Kitasatosporales</taxon>
        <taxon>Streptomycetaceae</taxon>
        <taxon>Streptomyces</taxon>
    </lineage>
</organism>
<dbReference type="SMART" id="SM00347">
    <property type="entry name" value="HTH_MARR"/>
    <property type="match status" value="1"/>
</dbReference>
<sequence length="174" mass="18830">MSSTSSSEQPPGDRTLDQIGPALSRLRRRSPASGKDLSRNLVLNVIADAPGETTVGGLAAEMGVAQPVASRTVAACIADGLLRRAASQSDGRRTVLELTEHGEAERNRFAVEQREAFLEITVAWSPEERTQFARLLTRYGADATAWSRKQATSPDCTSSAPRPSQGQEPRRRSR</sequence>
<feature type="compositionally biased region" description="Polar residues" evidence="1">
    <location>
        <begin position="147"/>
        <end position="167"/>
    </location>
</feature>
<evidence type="ECO:0000313" key="3">
    <source>
        <dbReference type="EMBL" id="UQT59929.1"/>
    </source>
</evidence>
<reference evidence="3 4" key="1">
    <citation type="submission" date="2022-05" db="EMBL/GenBank/DDBJ databases">
        <authorList>
            <person name="Zhou X."/>
            <person name="Li K."/>
            <person name="Man Y."/>
        </authorList>
    </citation>
    <scope>NUCLEOTIDE SEQUENCE [LARGE SCALE GENOMIC DNA]</scope>
    <source>
        <strain evidence="3 4">MS405</strain>
    </source>
</reference>
<dbReference type="PANTHER" id="PTHR33164:SF57">
    <property type="entry name" value="MARR-FAMILY TRANSCRIPTIONAL REGULATOR"/>
    <property type="match status" value="1"/>
</dbReference>
<dbReference type="InterPro" id="IPR039422">
    <property type="entry name" value="MarR/SlyA-like"/>
</dbReference>
<accession>A0ABY4Q3H9</accession>
<dbReference type="Gene3D" id="1.10.10.10">
    <property type="entry name" value="Winged helix-like DNA-binding domain superfamily/Winged helix DNA-binding domain"/>
    <property type="match status" value="1"/>
</dbReference>
<proteinExistence type="predicted"/>
<feature type="region of interest" description="Disordered" evidence="1">
    <location>
        <begin position="1"/>
        <end position="33"/>
    </location>
</feature>
<evidence type="ECO:0000259" key="2">
    <source>
        <dbReference type="PROSITE" id="PS50995"/>
    </source>
</evidence>
<gene>
    <name evidence="3" type="ORF">M4V62_35450</name>
</gene>
<dbReference type="PANTHER" id="PTHR33164">
    <property type="entry name" value="TRANSCRIPTIONAL REGULATOR, MARR FAMILY"/>
    <property type="match status" value="1"/>
</dbReference>
<dbReference type="PROSITE" id="PS50995">
    <property type="entry name" value="HTH_MARR_2"/>
    <property type="match status" value="1"/>
</dbReference>
<dbReference type="Proteomes" id="UP000829992">
    <property type="component" value="Chromosome"/>
</dbReference>
<dbReference type="Pfam" id="PF12802">
    <property type="entry name" value="MarR_2"/>
    <property type="match status" value="1"/>
</dbReference>
<dbReference type="InterPro" id="IPR036390">
    <property type="entry name" value="WH_DNA-bd_sf"/>
</dbReference>
<keyword evidence="4" id="KW-1185">Reference proteome</keyword>
<feature type="domain" description="HTH marR-type" evidence="2">
    <location>
        <begin position="9"/>
        <end position="141"/>
    </location>
</feature>